<dbReference type="PANTHER" id="PTHR10629">
    <property type="entry name" value="CYTOSINE-SPECIFIC METHYLTRANSFERASE"/>
    <property type="match status" value="1"/>
</dbReference>
<feature type="compositionally biased region" description="Basic and acidic residues" evidence="5">
    <location>
        <begin position="514"/>
        <end position="526"/>
    </location>
</feature>
<dbReference type="GO" id="GO:0044027">
    <property type="term" value="P:negative regulation of gene expression via chromosomal CpG island methylation"/>
    <property type="evidence" value="ECO:0007669"/>
    <property type="project" value="TreeGrafter"/>
</dbReference>
<evidence type="ECO:0000256" key="5">
    <source>
        <dbReference type="SAM" id="MobiDB-lite"/>
    </source>
</evidence>
<dbReference type="STRING" id="1149755.A0A2J6QRE7"/>
<dbReference type="Gene3D" id="3.90.120.10">
    <property type="entry name" value="DNA Methylase, subunit A, domain 2"/>
    <property type="match status" value="1"/>
</dbReference>
<protein>
    <recommendedName>
        <fullName evidence="1">DNA (cytosine-5-)-methyltransferase</fullName>
        <ecNumber evidence="1">2.1.1.37</ecNumber>
    </recommendedName>
</protein>
<feature type="region of interest" description="Disordered" evidence="5">
    <location>
        <begin position="494"/>
        <end position="556"/>
    </location>
</feature>
<keyword evidence="2 6" id="KW-0489">Methyltransferase</keyword>
<name>A0A2J6QRE7_HYAVF</name>
<keyword evidence="7" id="KW-1185">Reference proteome</keyword>
<proteinExistence type="predicted"/>
<keyword evidence="3 6" id="KW-0808">Transferase</keyword>
<dbReference type="EMBL" id="KZ613983">
    <property type="protein sequence ID" value="PMD28839.1"/>
    <property type="molecule type" value="Genomic_DNA"/>
</dbReference>
<dbReference type="GO" id="GO:0003677">
    <property type="term" value="F:DNA binding"/>
    <property type="evidence" value="ECO:0007669"/>
    <property type="project" value="TreeGrafter"/>
</dbReference>
<dbReference type="GO" id="GO:0003886">
    <property type="term" value="F:DNA (cytosine-5-)-methyltransferase activity"/>
    <property type="evidence" value="ECO:0007669"/>
    <property type="project" value="UniProtKB-EC"/>
</dbReference>
<evidence type="ECO:0000256" key="1">
    <source>
        <dbReference type="ARBA" id="ARBA00011975"/>
    </source>
</evidence>
<gene>
    <name evidence="6" type="ORF">L207DRAFT_594041</name>
</gene>
<dbReference type="GO" id="GO:0005634">
    <property type="term" value="C:nucleus"/>
    <property type="evidence" value="ECO:0007669"/>
    <property type="project" value="TreeGrafter"/>
</dbReference>
<dbReference type="Proteomes" id="UP000235786">
    <property type="component" value="Unassembled WGS sequence"/>
</dbReference>
<evidence type="ECO:0000256" key="3">
    <source>
        <dbReference type="ARBA" id="ARBA00022679"/>
    </source>
</evidence>
<dbReference type="EC" id="2.1.1.37" evidence="1"/>
<feature type="compositionally biased region" description="Acidic residues" evidence="5">
    <location>
        <begin position="499"/>
        <end position="513"/>
    </location>
</feature>
<dbReference type="Gene3D" id="3.40.50.150">
    <property type="entry name" value="Vaccinia Virus protein VP39"/>
    <property type="match status" value="1"/>
</dbReference>
<evidence type="ECO:0000256" key="2">
    <source>
        <dbReference type="ARBA" id="ARBA00022603"/>
    </source>
</evidence>
<keyword evidence="4" id="KW-0949">S-adenosyl-L-methionine</keyword>
<sequence>MPSRKKLRVHEKMTLKLYKWKNHTLKPDTTVELSSGDFLFIKSIIQQHESIFLSGIIQRRNSDFEGKLPKKLNELYFVHQKKIIDGEIRDDSLEELEIKEVLKVRELVRTNKRWEPRFRSKETLGDTREEMQQWVRENGVLTVRWKFVTTTDEIKHAKWDAWKMKRKFVPRRELSTLTELYCTPGEYVLPSILRLAWRGKTLEGGDGDQVQESSTSGSRKTDRGRISNVISRYTFGDMYCGAGGATCGAEMAGLQIRYGLDSDTDTGLRETPKTTPSEKDVNNRTQIFFTGALLQKGTPRIAILEETAGLLDVRHGRAFNQLLLCFTQLGFSVTWDHLLLQDLGLPQSRTRLVILAACPGEPLPQFPKLTHSANPDLDGLKPYRTPCSVLRSIPVGCDNHELTERQIKMQKNNIYKKWNPHQIVSCITCNGEACTSHPSGKRGMTRRETAALQGFPHWFTFHGTKLRVQIGNAVPPSIAKIVFTTVRKHLETVDGIIEGSEDEGMDDEETEPDGPDHECVADRELEAGATQLEGTDSEESEETELEETEDEDSDEY</sequence>
<dbReference type="GO" id="GO:0032259">
    <property type="term" value="P:methylation"/>
    <property type="evidence" value="ECO:0007669"/>
    <property type="project" value="UniProtKB-KW"/>
</dbReference>
<reference evidence="6 7" key="1">
    <citation type="submission" date="2016-04" db="EMBL/GenBank/DDBJ databases">
        <title>A degradative enzymes factory behind the ericoid mycorrhizal symbiosis.</title>
        <authorList>
            <consortium name="DOE Joint Genome Institute"/>
            <person name="Martino E."/>
            <person name="Morin E."/>
            <person name="Grelet G."/>
            <person name="Kuo A."/>
            <person name="Kohler A."/>
            <person name="Daghino S."/>
            <person name="Barry K."/>
            <person name="Choi C."/>
            <person name="Cichocki N."/>
            <person name="Clum A."/>
            <person name="Copeland A."/>
            <person name="Hainaut M."/>
            <person name="Haridas S."/>
            <person name="Labutti K."/>
            <person name="Lindquist E."/>
            <person name="Lipzen A."/>
            <person name="Khouja H.-R."/>
            <person name="Murat C."/>
            <person name="Ohm R."/>
            <person name="Olson A."/>
            <person name="Spatafora J."/>
            <person name="Veneault-Fourrey C."/>
            <person name="Henrissat B."/>
            <person name="Grigoriev I."/>
            <person name="Martin F."/>
            <person name="Perotto S."/>
        </authorList>
    </citation>
    <scope>NUCLEOTIDE SEQUENCE [LARGE SCALE GENOMIC DNA]</scope>
    <source>
        <strain evidence="6 7">F</strain>
    </source>
</reference>
<evidence type="ECO:0000313" key="7">
    <source>
        <dbReference type="Proteomes" id="UP000235786"/>
    </source>
</evidence>
<feature type="region of interest" description="Disordered" evidence="5">
    <location>
        <begin position="204"/>
        <end position="223"/>
    </location>
</feature>
<evidence type="ECO:0000313" key="6">
    <source>
        <dbReference type="EMBL" id="PMD28839.1"/>
    </source>
</evidence>
<accession>A0A2J6QRE7</accession>
<dbReference type="PANTHER" id="PTHR10629:SF52">
    <property type="entry name" value="DNA (CYTOSINE-5)-METHYLTRANSFERASE 1"/>
    <property type="match status" value="1"/>
</dbReference>
<organism evidence="6 7">
    <name type="scientific">Hyaloscypha variabilis (strain UAMH 11265 / GT02V1 / F)</name>
    <name type="common">Meliniomyces variabilis</name>
    <dbReference type="NCBI Taxonomy" id="1149755"/>
    <lineage>
        <taxon>Eukaryota</taxon>
        <taxon>Fungi</taxon>
        <taxon>Dikarya</taxon>
        <taxon>Ascomycota</taxon>
        <taxon>Pezizomycotina</taxon>
        <taxon>Leotiomycetes</taxon>
        <taxon>Helotiales</taxon>
        <taxon>Hyaloscyphaceae</taxon>
        <taxon>Hyaloscypha</taxon>
        <taxon>Hyaloscypha variabilis</taxon>
    </lineage>
</organism>
<evidence type="ECO:0000256" key="4">
    <source>
        <dbReference type="ARBA" id="ARBA00022691"/>
    </source>
</evidence>
<dbReference type="AlphaFoldDB" id="A0A2J6QRE7"/>
<dbReference type="OrthoDB" id="414133at2759"/>
<dbReference type="Pfam" id="PF00145">
    <property type="entry name" value="DNA_methylase"/>
    <property type="match status" value="2"/>
</dbReference>
<dbReference type="InterPro" id="IPR001525">
    <property type="entry name" value="C5_MeTfrase"/>
</dbReference>
<feature type="compositionally biased region" description="Acidic residues" evidence="5">
    <location>
        <begin position="535"/>
        <end position="556"/>
    </location>
</feature>
<dbReference type="InterPro" id="IPR029063">
    <property type="entry name" value="SAM-dependent_MTases_sf"/>
</dbReference>
<dbReference type="SUPFAM" id="SSF53335">
    <property type="entry name" value="S-adenosyl-L-methionine-dependent methyltransferases"/>
    <property type="match status" value="1"/>
</dbReference>
<dbReference type="InterPro" id="IPR050390">
    <property type="entry name" value="C5-Methyltransferase"/>
</dbReference>